<keyword evidence="6" id="KW-0564">Palmitate</keyword>
<proteinExistence type="inferred from homology"/>
<accession>A0A1G4KQB4</accession>
<dbReference type="InterPro" id="IPR001594">
    <property type="entry name" value="Palmitoyltrfase_DHHC"/>
</dbReference>
<dbReference type="Pfam" id="PF01529">
    <property type="entry name" value="DHHC"/>
    <property type="match status" value="1"/>
</dbReference>
<evidence type="ECO:0000256" key="5">
    <source>
        <dbReference type="ARBA" id="ARBA00023136"/>
    </source>
</evidence>
<dbReference type="GO" id="GO:0019706">
    <property type="term" value="F:protein-cysteine S-palmitoyltransferase activity"/>
    <property type="evidence" value="ECO:0007669"/>
    <property type="project" value="UniProtKB-EC"/>
</dbReference>
<evidence type="ECO:0000256" key="3">
    <source>
        <dbReference type="ARBA" id="ARBA00022692"/>
    </source>
</evidence>
<keyword evidence="5 11" id="KW-0472">Membrane</keyword>
<name>A0A1G4KQB4_KOMPC</name>
<evidence type="ECO:0000256" key="11">
    <source>
        <dbReference type="RuleBase" id="RU079119"/>
    </source>
</evidence>
<keyword evidence="4 11" id="KW-1133">Transmembrane helix</keyword>
<keyword evidence="14" id="KW-1185">Reference proteome</keyword>
<feature type="transmembrane region" description="Helical" evidence="11">
    <location>
        <begin position="239"/>
        <end position="264"/>
    </location>
</feature>
<dbReference type="PANTHER" id="PTHR22883:SF43">
    <property type="entry name" value="PALMITOYLTRANSFERASE APP"/>
    <property type="match status" value="1"/>
</dbReference>
<dbReference type="GO" id="GO:0005794">
    <property type="term" value="C:Golgi apparatus"/>
    <property type="evidence" value="ECO:0007669"/>
    <property type="project" value="TreeGrafter"/>
</dbReference>
<feature type="transmembrane region" description="Helical" evidence="11">
    <location>
        <begin position="80"/>
        <end position="100"/>
    </location>
</feature>
<organism evidence="13 14">
    <name type="scientific">Komagataella phaffii (strain ATCC 76273 / CBS 7435 / CECT 11047 / NRRL Y-11430 / Wegner 21-1)</name>
    <name type="common">Yeast</name>
    <name type="synonym">Pichia pastoris</name>
    <dbReference type="NCBI Taxonomy" id="981350"/>
    <lineage>
        <taxon>Eukaryota</taxon>
        <taxon>Fungi</taxon>
        <taxon>Dikarya</taxon>
        <taxon>Ascomycota</taxon>
        <taxon>Saccharomycotina</taxon>
        <taxon>Pichiomycetes</taxon>
        <taxon>Pichiales</taxon>
        <taxon>Pichiaceae</taxon>
        <taxon>Komagataella</taxon>
    </lineage>
</organism>
<evidence type="ECO:0000313" key="13">
    <source>
        <dbReference type="EMBL" id="SCV12206.1"/>
    </source>
</evidence>
<keyword evidence="3 11" id="KW-0812">Transmembrane</keyword>
<dbReference type="GO" id="GO:0006612">
    <property type="term" value="P:protein targeting to membrane"/>
    <property type="evidence" value="ECO:0007669"/>
    <property type="project" value="TreeGrafter"/>
</dbReference>
<feature type="domain" description="Palmitoyltransferase DHHC" evidence="12">
    <location>
        <begin position="157"/>
        <end position="274"/>
    </location>
</feature>
<comment type="similarity">
    <text evidence="9">Belongs to the DHHC palmitoyltransferase family. ERF2/ZDHHC9 subfamily.</text>
</comment>
<comment type="subcellular location">
    <subcellularLocation>
        <location evidence="1">Endoplasmic reticulum membrane</location>
        <topology evidence="1">Multi-pass membrane protein</topology>
    </subcellularLocation>
</comment>
<comment type="domain">
    <text evidence="11">The DHHC domain is required for palmitoyltransferase activity.</text>
</comment>
<gene>
    <name evidence="13" type="ordered locus">PP7435_Chr3-1853</name>
</gene>
<protein>
    <recommendedName>
        <fullName evidence="11">Palmitoyltransferase</fullName>
        <ecNumber evidence="11">2.3.1.225</ecNumber>
    </recommendedName>
</protein>
<evidence type="ECO:0000256" key="6">
    <source>
        <dbReference type="ARBA" id="ARBA00023139"/>
    </source>
</evidence>
<feature type="transmembrane region" description="Helical" evidence="11">
    <location>
        <begin position="48"/>
        <end position="68"/>
    </location>
</feature>
<evidence type="ECO:0000256" key="10">
    <source>
        <dbReference type="ARBA" id="ARBA00048048"/>
    </source>
</evidence>
<dbReference type="InterPro" id="IPR039859">
    <property type="entry name" value="PFA4/ZDH16/20/ERF2-like"/>
</dbReference>
<evidence type="ECO:0000256" key="7">
    <source>
        <dbReference type="ARBA" id="ARBA00023288"/>
    </source>
</evidence>
<evidence type="ECO:0000259" key="12">
    <source>
        <dbReference type="Pfam" id="PF01529"/>
    </source>
</evidence>
<evidence type="ECO:0000256" key="1">
    <source>
        <dbReference type="ARBA" id="ARBA00004477"/>
    </source>
</evidence>
<evidence type="ECO:0000313" key="14">
    <source>
        <dbReference type="Proteomes" id="UP000006853"/>
    </source>
</evidence>
<keyword evidence="8 11" id="KW-0012">Acyltransferase</keyword>
<evidence type="ECO:0000256" key="4">
    <source>
        <dbReference type="ARBA" id="ARBA00022989"/>
    </source>
</evidence>
<evidence type="ECO:0000256" key="2">
    <source>
        <dbReference type="ARBA" id="ARBA00022679"/>
    </source>
</evidence>
<feature type="transmembrane region" description="Helical" evidence="11">
    <location>
        <begin position="203"/>
        <end position="227"/>
    </location>
</feature>
<dbReference type="GO" id="GO:0005789">
    <property type="term" value="C:endoplasmic reticulum membrane"/>
    <property type="evidence" value="ECO:0007669"/>
    <property type="project" value="UniProtKB-SubCell"/>
</dbReference>
<dbReference type="Proteomes" id="UP000006853">
    <property type="component" value="Chromosome 3"/>
</dbReference>
<evidence type="ECO:0000256" key="8">
    <source>
        <dbReference type="ARBA" id="ARBA00023315"/>
    </source>
</evidence>
<dbReference type="PANTHER" id="PTHR22883">
    <property type="entry name" value="ZINC FINGER DHHC DOMAIN CONTAINING PROTEIN"/>
    <property type="match status" value="1"/>
</dbReference>
<keyword evidence="2 11" id="KW-0808">Transferase</keyword>
<comment type="catalytic activity">
    <reaction evidence="10 11">
        <text>L-cysteinyl-[protein] + hexadecanoyl-CoA = S-hexadecanoyl-L-cysteinyl-[protein] + CoA</text>
        <dbReference type="Rhea" id="RHEA:36683"/>
        <dbReference type="Rhea" id="RHEA-COMP:10131"/>
        <dbReference type="Rhea" id="RHEA-COMP:11032"/>
        <dbReference type="ChEBI" id="CHEBI:29950"/>
        <dbReference type="ChEBI" id="CHEBI:57287"/>
        <dbReference type="ChEBI" id="CHEBI:57379"/>
        <dbReference type="ChEBI" id="CHEBI:74151"/>
        <dbReference type="EC" id="2.3.1.225"/>
    </reaction>
</comment>
<reference evidence="13 14" key="2">
    <citation type="journal article" date="2016" name="FEMS Yeast Res.">
        <title>Curation of the genome annotation of Pichia pastoris (Komagataella phaffii) CBS7435 from gene level to protein function.</title>
        <authorList>
            <person name="Valli M."/>
            <person name="Tatto N.E."/>
            <person name="Peymann A."/>
            <person name="Gruber C."/>
            <person name="Landes N."/>
            <person name="Ekker H."/>
            <person name="Thallinger G.G."/>
            <person name="Mattanovich D."/>
            <person name="Gasser B."/>
            <person name="Graf A.B."/>
        </authorList>
    </citation>
    <scope>GENOME REANNOTATION</scope>
    <source>
        <strain evidence="13 14">ATCC 76273 / CBS 7435 / CECT 11047 / NRRL Y-11430 / Wegner 21-1</strain>
    </source>
</reference>
<dbReference type="PROSITE" id="PS50216">
    <property type="entry name" value="DHHC"/>
    <property type="match status" value="1"/>
</dbReference>
<dbReference type="AlphaFoldDB" id="A0A1G4KQB4"/>
<dbReference type="EMBL" id="FR839630">
    <property type="protein sequence ID" value="SCV12206.1"/>
    <property type="molecule type" value="Genomic_DNA"/>
</dbReference>
<keyword evidence="7" id="KW-0449">Lipoprotein</keyword>
<evidence type="ECO:0000256" key="9">
    <source>
        <dbReference type="ARBA" id="ARBA00023463"/>
    </source>
</evidence>
<dbReference type="EC" id="2.3.1.225" evidence="11"/>
<reference evidence="13 14" key="1">
    <citation type="journal article" date="2011" name="J. Biotechnol.">
        <title>High-quality genome sequence of Pichia pastoris CBS7435.</title>
        <authorList>
            <person name="Kuberl A."/>
            <person name="Schneider J."/>
            <person name="Thallinger G.G."/>
            <person name="Anderl I."/>
            <person name="Wibberg D."/>
            <person name="Hajek T."/>
            <person name="Jaenicke S."/>
            <person name="Brinkrolf K."/>
            <person name="Goesmann A."/>
            <person name="Szczepanowski R."/>
            <person name="Puhler A."/>
            <person name="Schwab H."/>
            <person name="Glieder A."/>
            <person name="Pichler H."/>
        </authorList>
    </citation>
    <scope>NUCLEOTIDE SEQUENCE [LARGE SCALE GENOMIC DNA]</scope>
    <source>
        <strain evidence="14">ATCC 76273 / CBS 7435 / CECT 11047 / NRRL Y-11430 / Wegner 21-1</strain>
    </source>
</reference>
<sequence>MEWVVSFPQWRKDQTDKDDFESSEASLLGNYILCCGGKVKTAADPTNLARMIGVGLIIITPAVLFYIFDSNWYWEKSPAIVILFAYTWLLALGNFLLAAFTDPGTVPRNIHLSRDESGNSPPEYYNVIRLPGARKDGVFSPSEEESESNAQPRYPIEIKYCTTCHIWRPPRTSHCGTCDSCISVHDHHCVWLNNCVGVHNYGFFLRFLAFSILCCSWLIVLGFLRMAQDGGATKRPISLLLGIYGSLGILYPLLLLAFHMVIIWQGITTREYLHLTKEHQLSMKDVFRIWKFNPHNVSPIKNFAIQTNRQRVKRSRPPSNNTKT</sequence>